<dbReference type="GeneID" id="85318154"/>
<evidence type="ECO:0000313" key="1">
    <source>
        <dbReference type="EMBL" id="KAK0709625.1"/>
    </source>
</evidence>
<keyword evidence="2" id="KW-1185">Reference proteome</keyword>
<dbReference type="RefSeq" id="XP_060292929.1">
    <property type="nucleotide sequence ID" value="XM_060434884.1"/>
</dbReference>
<accession>A0AA40DNF6</accession>
<protein>
    <submittedName>
        <fullName evidence="1">Uncharacterized protein</fullName>
    </submittedName>
</protein>
<name>A0AA40DNF6_9PEZI</name>
<gene>
    <name evidence="1" type="ORF">B0T26DRAFT_414415</name>
</gene>
<reference evidence="1" key="1">
    <citation type="submission" date="2023-06" db="EMBL/GenBank/DDBJ databases">
        <title>Genome-scale phylogeny and comparative genomics of the fungal order Sordariales.</title>
        <authorList>
            <consortium name="Lawrence Berkeley National Laboratory"/>
            <person name="Hensen N."/>
            <person name="Bonometti L."/>
            <person name="Westerberg I."/>
            <person name="Brannstrom I.O."/>
            <person name="Guillou S."/>
            <person name="Cros-Aarteil S."/>
            <person name="Calhoun S."/>
            <person name="Haridas S."/>
            <person name="Kuo A."/>
            <person name="Mondo S."/>
            <person name="Pangilinan J."/>
            <person name="Riley R."/>
            <person name="LaButti K."/>
            <person name="Andreopoulos B."/>
            <person name="Lipzen A."/>
            <person name="Chen C."/>
            <person name="Yanf M."/>
            <person name="Daum C."/>
            <person name="Ng V."/>
            <person name="Clum A."/>
            <person name="Steindorff A."/>
            <person name="Ohm R."/>
            <person name="Martin F."/>
            <person name="Silar P."/>
            <person name="Natvig D."/>
            <person name="Lalanne C."/>
            <person name="Gautier V."/>
            <person name="Ament-velasquez S.L."/>
            <person name="Kruys A."/>
            <person name="Hutchinson M.I."/>
            <person name="Powell A.J."/>
            <person name="Barry K."/>
            <person name="Miller A.N."/>
            <person name="Grigoriev I.V."/>
            <person name="Debuchy R."/>
            <person name="Gladieux P."/>
            <person name="Thoren M.H."/>
            <person name="Johannesson H."/>
        </authorList>
    </citation>
    <scope>NUCLEOTIDE SEQUENCE</scope>
    <source>
        <strain evidence="1">SMH2392-1A</strain>
    </source>
</reference>
<sequence>MSCLLYEGPMCISICWPRLSQYVVADRVPSLGNYYLCGYLTPRDCSVGGGEKGYNGKQDLGFLFVVRECQLACVYGVCRRYRNAFFHFILPPLLPPLGVLSLLSVEPIRRPHPADEACFRGARTRLHIQPSAPSVIPRCSSVPNIRYVGRVTSSLGRNPSAGGGGMMDSDFFFFFKKKKKKKKNLLPAHALPDPLFVACREAYPTVRECLPHAAASLLSVPANIICGVAHATRWRRPGERACIVAFTT</sequence>
<dbReference type="EMBL" id="JAUIRO010000006">
    <property type="protein sequence ID" value="KAK0709625.1"/>
    <property type="molecule type" value="Genomic_DNA"/>
</dbReference>
<evidence type="ECO:0000313" key="2">
    <source>
        <dbReference type="Proteomes" id="UP001172101"/>
    </source>
</evidence>
<dbReference type="Proteomes" id="UP001172101">
    <property type="component" value="Unassembled WGS sequence"/>
</dbReference>
<proteinExistence type="predicted"/>
<comment type="caution">
    <text evidence="1">The sequence shown here is derived from an EMBL/GenBank/DDBJ whole genome shotgun (WGS) entry which is preliminary data.</text>
</comment>
<organism evidence="1 2">
    <name type="scientific">Lasiosphaeria miniovina</name>
    <dbReference type="NCBI Taxonomy" id="1954250"/>
    <lineage>
        <taxon>Eukaryota</taxon>
        <taxon>Fungi</taxon>
        <taxon>Dikarya</taxon>
        <taxon>Ascomycota</taxon>
        <taxon>Pezizomycotina</taxon>
        <taxon>Sordariomycetes</taxon>
        <taxon>Sordariomycetidae</taxon>
        <taxon>Sordariales</taxon>
        <taxon>Lasiosphaeriaceae</taxon>
        <taxon>Lasiosphaeria</taxon>
    </lineage>
</organism>
<dbReference type="AlphaFoldDB" id="A0AA40DNF6"/>